<dbReference type="EMBL" id="JARJCM010000101">
    <property type="protein sequence ID" value="KAJ7029509.1"/>
    <property type="molecule type" value="Genomic_DNA"/>
</dbReference>
<comment type="caution">
    <text evidence="3">The sequence shown here is derived from an EMBL/GenBank/DDBJ whole genome shotgun (WGS) entry which is preliminary data.</text>
</comment>
<feature type="compositionally biased region" description="Polar residues" evidence="1">
    <location>
        <begin position="186"/>
        <end position="200"/>
    </location>
</feature>
<dbReference type="Proteomes" id="UP001218188">
    <property type="component" value="Unassembled WGS sequence"/>
</dbReference>
<dbReference type="SUPFAM" id="SSF55658">
    <property type="entry name" value="L9 N-domain-like"/>
    <property type="match status" value="1"/>
</dbReference>
<dbReference type="AlphaFoldDB" id="A0AAD6SK72"/>
<gene>
    <name evidence="3" type="ORF">C8F04DRAFT_1187722</name>
</gene>
<feature type="compositionally biased region" description="Pro residues" evidence="1">
    <location>
        <begin position="109"/>
        <end position="120"/>
    </location>
</feature>
<feature type="region of interest" description="Disordered" evidence="1">
    <location>
        <begin position="100"/>
        <end position="165"/>
    </location>
</feature>
<feature type="domain" description="Ribonuclease H1 N-terminal" evidence="2">
    <location>
        <begin position="208"/>
        <end position="250"/>
    </location>
</feature>
<dbReference type="Gene3D" id="3.40.970.10">
    <property type="entry name" value="Ribonuclease H1, N-terminal domain"/>
    <property type="match status" value="1"/>
</dbReference>
<sequence>MSPDNALTPAEIAALIGPRNHPARLTVEELDALTAPLTTAQLKEVVRRIGLPDFTSQLPQLMERILDTMSRLNRDGPPEYEGPVERMVGEFQRWGLDRQSDDELTTSPSSPPSSPPPPATPTRAQGARSSAATPVTPATAQTARSSPSTPQTSRRTGTPGYIVDSPTKTSRVFSWFEAASLSRTIPSTSVHRTGPTGPSQRSRKPRSKAYTVFYGGEVGAFDNWGSVQRSISGHGIAIHAGFPSLAAAERAIEYARSKGWTADSPSDLSVPLPSPLPLPSSYDDNPLNSGSTSDIWYVVCCGVVPGVYRSWLECSLNATGVKGNLCASFATRTEAEDAFKAAFTAVFLRTICRV</sequence>
<dbReference type="InterPro" id="IPR037056">
    <property type="entry name" value="RNase_H1_N_sf"/>
</dbReference>
<evidence type="ECO:0000313" key="4">
    <source>
        <dbReference type="Proteomes" id="UP001218188"/>
    </source>
</evidence>
<accession>A0AAD6SK72</accession>
<protein>
    <recommendedName>
        <fullName evidence="2">Ribonuclease H1 N-terminal domain-containing protein</fullName>
    </recommendedName>
</protein>
<feature type="region of interest" description="Disordered" evidence="1">
    <location>
        <begin position="186"/>
        <end position="207"/>
    </location>
</feature>
<evidence type="ECO:0000259" key="2">
    <source>
        <dbReference type="Pfam" id="PF01693"/>
    </source>
</evidence>
<dbReference type="InterPro" id="IPR011320">
    <property type="entry name" value="RNase_H1_N"/>
</dbReference>
<evidence type="ECO:0000313" key="3">
    <source>
        <dbReference type="EMBL" id="KAJ7029509.1"/>
    </source>
</evidence>
<reference evidence="3" key="1">
    <citation type="submission" date="2023-03" db="EMBL/GenBank/DDBJ databases">
        <title>Massive genome expansion in bonnet fungi (Mycena s.s.) driven by repeated elements and novel gene families across ecological guilds.</title>
        <authorList>
            <consortium name="Lawrence Berkeley National Laboratory"/>
            <person name="Harder C.B."/>
            <person name="Miyauchi S."/>
            <person name="Viragh M."/>
            <person name="Kuo A."/>
            <person name="Thoen E."/>
            <person name="Andreopoulos B."/>
            <person name="Lu D."/>
            <person name="Skrede I."/>
            <person name="Drula E."/>
            <person name="Henrissat B."/>
            <person name="Morin E."/>
            <person name="Kohler A."/>
            <person name="Barry K."/>
            <person name="LaButti K."/>
            <person name="Morin E."/>
            <person name="Salamov A."/>
            <person name="Lipzen A."/>
            <person name="Mereny Z."/>
            <person name="Hegedus B."/>
            <person name="Baldrian P."/>
            <person name="Stursova M."/>
            <person name="Weitz H."/>
            <person name="Taylor A."/>
            <person name="Grigoriev I.V."/>
            <person name="Nagy L.G."/>
            <person name="Martin F."/>
            <person name="Kauserud H."/>
        </authorList>
    </citation>
    <scope>NUCLEOTIDE SEQUENCE</scope>
    <source>
        <strain evidence="3">CBHHK200</strain>
    </source>
</reference>
<name>A0AAD6SK72_9AGAR</name>
<keyword evidence="4" id="KW-1185">Reference proteome</keyword>
<dbReference type="InterPro" id="IPR009027">
    <property type="entry name" value="Ribosomal_bL9/RNase_H1_N"/>
</dbReference>
<organism evidence="3 4">
    <name type="scientific">Mycena alexandri</name>
    <dbReference type="NCBI Taxonomy" id="1745969"/>
    <lineage>
        <taxon>Eukaryota</taxon>
        <taxon>Fungi</taxon>
        <taxon>Dikarya</taxon>
        <taxon>Basidiomycota</taxon>
        <taxon>Agaricomycotina</taxon>
        <taxon>Agaricomycetes</taxon>
        <taxon>Agaricomycetidae</taxon>
        <taxon>Agaricales</taxon>
        <taxon>Marasmiineae</taxon>
        <taxon>Mycenaceae</taxon>
        <taxon>Mycena</taxon>
    </lineage>
</organism>
<dbReference type="Pfam" id="PF01693">
    <property type="entry name" value="Cauli_VI"/>
    <property type="match status" value="2"/>
</dbReference>
<proteinExistence type="predicted"/>
<feature type="domain" description="Ribonuclease H1 N-terminal" evidence="2">
    <location>
        <begin position="296"/>
        <end position="337"/>
    </location>
</feature>
<feature type="compositionally biased region" description="Low complexity" evidence="1">
    <location>
        <begin position="127"/>
        <end position="160"/>
    </location>
</feature>
<evidence type="ECO:0000256" key="1">
    <source>
        <dbReference type="SAM" id="MobiDB-lite"/>
    </source>
</evidence>